<evidence type="ECO:0000256" key="2">
    <source>
        <dbReference type="ARBA" id="ARBA00009325"/>
    </source>
</evidence>
<organism evidence="5">
    <name type="scientific">Streptomyces iranensis</name>
    <dbReference type="NCBI Taxonomy" id="576784"/>
    <lineage>
        <taxon>Bacteria</taxon>
        <taxon>Bacillati</taxon>
        <taxon>Actinomycetota</taxon>
        <taxon>Actinomycetes</taxon>
        <taxon>Kitasatosporales</taxon>
        <taxon>Streptomycetaceae</taxon>
        <taxon>Streptomyces</taxon>
        <taxon>Streptomyces violaceusniger group</taxon>
    </lineage>
</organism>
<dbReference type="AlphaFoldDB" id="A0A060ZEK5"/>
<reference evidence="6 7" key="2">
    <citation type="submission" date="2021-03" db="EMBL/GenBank/DDBJ databases">
        <title>Genomic Encyclopedia of Type Strains, Phase IV (KMG-IV): sequencing the most valuable type-strain genomes for metagenomic binning, comparative biology and taxonomic classification.</title>
        <authorList>
            <person name="Goeker M."/>
        </authorList>
    </citation>
    <scope>NUCLEOTIDE SEQUENCE [LARGE SCALE GENOMIC DNA]</scope>
    <source>
        <strain evidence="6 7">DSM 41954</strain>
    </source>
</reference>
<dbReference type="InterPro" id="IPR011725">
    <property type="entry name" value="PQQ_synth_PqqA"/>
</dbReference>
<dbReference type="NCBIfam" id="TIGR02107">
    <property type="entry name" value="PQQ_syn_pqqA"/>
    <property type="match status" value="1"/>
</dbReference>
<dbReference type="EMBL" id="LK022848">
    <property type="protein sequence ID" value="CDR03976.1"/>
    <property type="molecule type" value="Genomic_DNA"/>
</dbReference>
<dbReference type="UniPathway" id="UPA00539"/>
<gene>
    <name evidence="6" type="ORF">J2Z30_003044</name>
    <name evidence="5" type="ORF">SIRAN1453</name>
</gene>
<dbReference type="GO" id="GO:0018189">
    <property type="term" value="P:pyrroloquinoline quinone biosynthetic process"/>
    <property type="evidence" value="ECO:0007669"/>
    <property type="project" value="UniProtKB-UniPathway"/>
</dbReference>
<dbReference type="RefSeq" id="WP_044567954.1">
    <property type="nucleotide sequence ID" value="NZ_BAABDR010000025.1"/>
</dbReference>
<comment type="pathway">
    <text evidence="1">Cofactor biosynthesis; pyrroloquinoline quinone biosynthesis.</text>
</comment>
<evidence type="ECO:0000256" key="1">
    <source>
        <dbReference type="ARBA" id="ARBA00004886"/>
    </source>
</evidence>
<evidence type="ECO:0000256" key="4">
    <source>
        <dbReference type="SAM" id="MobiDB-lite"/>
    </source>
</evidence>
<reference evidence="5" key="1">
    <citation type="submission" date="2014-05" db="EMBL/GenBank/DDBJ databases">
        <authorList>
            <person name="Horn Fabian"/>
        </authorList>
    </citation>
    <scope>NUCLEOTIDE SEQUENCE</scope>
</reference>
<evidence type="ECO:0000313" key="7">
    <source>
        <dbReference type="Proteomes" id="UP000756710"/>
    </source>
</evidence>
<protein>
    <recommendedName>
        <fullName evidence="3">Coenzyme PQQ synthesis protein A</fullName>
    </recommendedName>
</protein>
<dbReference type="HOGENOM" id="CLU_212827_0_0_11"/>
<evidence type="ECO:0000313" key="6">
    <source>
        <dbReference type="EMBL" id="MBP2062028.1"/>
    </source>
</evidence>
<sequence length="47" mass="5171">MNDTTPRTAPEAADRTRTEAGETAWQTPDYVVVETALEVTAYSLNAR</sequence>
<dbReference type="Proteomes" id="UP000756710">
    <property type="component" value="Unassembled WGS sequence"/>
</dbReference>
<evidence type="ECO:0000256" key="3">
    <source>
        <dbReference type="ARBA" id="ARBA00015086"/>
    </source>
</evidence>
<name>A0A060ZEK5_9ACTN</name>
<keyword evidence="7" id="KW-1185">Reference proteome</keyword>
<proteinExistence type="inferred from homology"/>
<accession>A0A060ZEK5</accession>
<feature type="region of interest" description="Disordered" evidence="4">
    <location>
        <begin position="1"/>
        <end position="25"/>
    </location>
</feature>
<dbReference type="EMBL" id="JAGGLR010000007">
    <property type="protein sequence ID" value="MBP2062028.1"/>
    <property type="molecule type" value="Genomic_DNA"/>
</dbReference>
<evidence type="ECO:0000313" key="5">
    <source>
        <dbReference type="EMBL" id="CDR03976.1"/>
    </source>
</evidence>
<comment type="similarity">
    <text evidence="2">Belongs to the PqqA family.</text>
</comment>